<protein>
    <recommendedName>
        <fullName evidence="5">ER-bound oxygenase mpaB/mpaB'/Rubber oxygenase catalytic domain-containing protein</fullName>
    </recommendedName>
</protein>
<proteinExistence type="predicted"/>
<evidence type="ECO:0000256" key="2">
    <source>
        <dbReference type="SAM" id="Phobius"/>
    </source>
</evidence>
<organism evidence="3 4">
    <name type="scientific">Corynespora cassiicola Philippines</name>
    <dbReference type="NCBI Taxonomy" id="1448308"/>
    <lineage>
        <taxon>Eukaryota</taxon>
        <taxon>Fungi</taxon>
        <taxon>Dikarya</taxon>
        <taxon>Ascomycota</taxon>
        <taxon>Pezizomycotina</taxon>
        <taxon>Dothideomycetes</taxon>
        <taxon>Pleosporomycetidae</taxon>
        <taxon>Pleosporales</taxon>
        <taxon>Corynesporascaceae</taxon>
        <taxon>Corynespora</taxon>
    </lineage>
</organism>
<accession>A0A2T2N4R7</accession>
<dbReference type="EMBL" id="KZ678149">
    <property type="protein sequence ID" value="PSN60437.1"/>
    <property type="molecule type" value="Genomic_DNA"/>
</dbReference>
<dbReference type="OrthoDB" id="545169at2759"/>
<dbReference type="GO" id="GO:0016491">
    <property type="term" value="F:oxidoreductase activity"/>
    <property type="evidence" value="ECO:0007669"/>
    <property type="project" value="InterPro"/>
</dbReference>
<dbReference type="AlphaFoldDB" id="A0A2T2N4R7"/>
<keyword evidence="2" id="KW-0472">Membrane</keyword>
<evidence type="ECO:0008006" key="5">
    <source>
        <dbReference type="Google" id="ProtNLM"/>
    </source>
</evidence>
<sequence>MAASLDFRVLSGGSHVIVFLQSHYILVLVSIAYLVIVRVFRYKRINGITAPFSEGKRALSSMTTQEAFDIMTQLQSLEFPYAMNKARSVALLKAGGIPTMSKLFAVTGQNNPRNAGKRAIDTEILLRESQTQPRDSDRYMDAVARMNYLHARYRKAGKILDEDLLHTLGDGALEILHVIDGEEWRRLTDVEKCAVGIFHRNLGEDMEIPFTPLASAEVGWDNGLHFVTELVRWTREYEKRVARPNPASDQYVRVYVDSVTKGMPKGMTRFLRMVVGSDLDDTMRESLCIEKPGPFTTLFLSTIKTTRRIIMRHLALPRPRFLAYESVSSTPNSSGLYNFSHAGFQPWYIQPSFGAIWSPGSVLLRFLGARKPGSKGDRYKPRGYDLKTIGPSPQEGKGFEDMKATIELMKGRGEGECPFAGMKQRKPAMAEIINHQQNEV</sequence>
<keyword evidence="4" id="KW-1185">Reference proteome</keyword>
<evidence type="ECO:0000313" key="4">
    <source>
        <dbReference type="Proteomes" id="UP000240883"/>
    </source>
</evidence>
<feature type="transmembrane region" description="Helical" evidence="2">
    <location>
        <begin position="16"/>
        <end position="36"/>
    </location>
</feature>
<name>A0A2T2N4R7_CORCC</name>
<keyword evidence="2" id="KW-1133">Transmembrane helix</keyword>
<reference evidence="3 4" key="1">
    <citation type="journal article" date="2018" name="Front. Microbiol.">
        <title>Genome-Wide Analysis of Corynespora cassiicola Leaf Fall Disease Putative Effectors.</title>
        <authorList>
            <person name="Lopez D."/>
            <person name="Ribeiro S."/>
            <person name="Label P."/>
            <person name="Fumanal B."/>
            <person name="Venisse J.S."/>
            <person name="Kohler A."/>
            <person name="de Oliveira R.R."/>
            <person name="Labutti K."/>
            <person name="Lipzen A."/>
            <person name="Lail K."/>
            <person name="Bauer D."/>
            <person name="Ohm R.A."/>
            <person name="Barry K.W."/>
            <person name="Spatafora J."/>
            <person name="Grigoriev I.V."/>
            <person name="Martin F.M."/>
            <person name="Pujade-Renaud V."/>
        </authorList>
    </citation>
    <scope>NUCLEOTIDE SEQUENCE [LARGE SCALE GENOMIC DNA]</scope>
    <source>
        <strain evidence="3 4">Philippines</strain>
    </source>
</reference>
<feature type="region of interest" description="Disordered" evidence="1">
    <location>
        <begin position="373"/>
        <end position="398"/>
    </location>
</feature>
<evidence type="ECO:0000256" key="1">
    <source>
        <dbReference type="SAM" id="MobiDB-lite"/>
    </source>
</evidence>
<evidence type="ECO:0000313" key="3">
    <source>
        <dbReference type="EMBL" id="PSN60437.1"/>
    </source>
</evidence>
<dbReference type="STRING" id="1448308.A0A2T2N4R7"/>
<dbReference type="PANTHER" id="PTHR36124">
    <property type="match status" value="1"/>
</dbReference>
<dbReference type="InterPro" id="IPR046366">
    <property type="entry name" value="MPAB"/>
</dbReference>
<keyword evidence="2" id="KW-0812">Transmembrane</keyword>
<dbReference type="Proteomes" id="UP000240883">
    <property type="component" value="Unassembled WGS sequence"/>
</dbReference>
<dbReference type="PANTHER" id="PTHR36124:SF4">
    <property type="entry name" value="ER-BOUND OXYGENASE MPAB_MPAB'_RUBBER OXYGENASE CATALYTIC DOMAIN-CONTAINING PROTEIN"/>
    <property type="match status" value="1"/>
</dbReference>
<feature type="compositionally biased region" description="Basic and acidic residues" evidence="1">
    <location>
        <begin position="374"/>
        <end position="385"/>
    </location>
</feature>
<gene>
    <name evidence="3" type="ORF">BS50DRAFT_626099</name>
</gene>